<dbReference type="EMBL" id="CT573213">
    <property type="protein sequence ID" value="CAJ62031.1"/>
    <property type="molecule type" value="Genomic_DNA"/>
</dbReference>
<evidence type="ECO:0000256" key="5">
    <source>
        <dbReference type="ARBA" id="ARBA00022857"/>
    </source>
</evidence>
<evidence type="ECO:0000256" key="4">
    <source>
        <dbReference type="ARBA" id="ARBA00022827"/>
    </source>
</evidence>
<sequence>MVLVHDEDLDVLIVGAGFAGMYAVHRLRGQGLRVRAYDAADDVGGTWYWNRYPGARCDIESLEYSYSFSEELQQDWQWSRRFPEQPEMLAYARHVADRFDLRRDIEFATRIASVTFDEADGRWRVTTDRGQRVRARFCVMATGCLSVPNIPDIPGADRFAGRVLHTATWPDEEVDLAGQRVGVVGTGASGIQCIPLIARVAGHLTVFQRSANFSVQGFNVPLDPELARERKAHYSEYRERARRSFGGMLLRQNRVHALTASAEERDREFSARWGLGGFEYMAAFDDLIFDPAANDLAADYVRDKIRQIVHDPQVAATLTPTDHPIGTKRICVDTDYYDTFNRDNVTLVDVRRDPITEITETGVRTGGRVHELDTLVYATGFHAMTGALLAMDIRGRGGRRLADHWAHGPRTYLGLGISGFPNLFVVAGPGSPSVISNAFVSLEQHVDWIGDCLAHLDARGLATIEADPAAEEDWVAHVNEAAARTLYPQANSWYLGANIPGRPRVFMPYVGGVGRYHKRCAAVAAEGYTGFTLSA</sequence>
<evidence type="ECO:0000259" key="8">
    <source>
        <dbReference type="Pfam" id="PF07992"/>
    </source>
</evidence>
<dbReference type="STRING" id="326424.FRAAL3387"/>
<reference evidence="9 10" key="1">
    <citation type="journal article" date="2007" name="Genome Res.">
        <title>Genome characteristics of facultatively symbiotic Frankia sp. strains reflect host range and host plant biogeography.</title>
        <authorList>
            <person name="Normand P."/>
            <person name="Lapierre P."/>
            <person name="Tisa L.S."/>
            <person name="Gogarten J.P."/>
            <person name="Alloisio N."/>
            <person name="Bagnarol E."/>
            <person name="Bassi C.A."/>
            <person name="Berry A.M."/>
            <person name="Bickhart D.M."/>
            <person name="Choisne N."/>
            <person name="Couloux A."/>
            <person name="Cournoyer B."/>
            <person name="Cruveiller S."/>
            <person name="Daubin V."/>
            <person name="Demange N."/>
            <person name="Francino M.P."/>
            <person name="Goltsman E."/>
            <person name="Huang Y."/>
            <person name="Kopp O.R."/>
            <person name="Labarre L."/>
            <person name="Lapidus A."/>
            <person name="Lavire C."/>
            <person name="Marechal J."/>
            <person name="Martinez M."/>
            <person name="Mastronunzio J.E."/>
            <person name="Mullin B.C."/>
            <person name="Niemann J."/>
            <person name="Pujic P."/>
            <person name="Rawnsley T."/>
            <person name="Rouy Z."/>
            <person name="Schenowitz C."/>
            <person name="Sellstedt A."/>
            <person name="Tavares F."/>
            <person name="Tomkins J.P."/>
            <person name="Vallenet D."/>
            <person name="Valverde C."/>
            <person name="Wall L.G."/>
            <person name="Wang Y."/>
            <person name="Medigue C."/>
            <person name="Benson D.R."/>
        </authorList>
    </citation>
    <scope>NUCLEOTIDE SEQUENCE [LARGE SCALE GENOMIC DNA]</scope>
    <source>
        <strain evidence="10">DSM 45986 / CECT 9034 / ACN14a</strain>
    </source>
</reference>
<dbReference type="PRINTS" id="PR00411">
    <property type="entry name" value="PNDRDTASEI"/>
</dbReference>
<dbReference type="InterPro" id="IPR050775">
    <property type="entry name" value="FAD-binding_Monooxygenases"/>
</dbReference>
<keyword evidence="4" id="KW-0274">FAD</keyword>
<feature type="domain" description="FAD/NAD(P)-binding" evidence="8">
    <location>
        <begin position="10"/>
        <end position="227"/>
    </location>
</feature>
<dbReference type="InterPro" id="IPR036188">
    <property type="entry name" value="FAD/NAD-bd_sf"/>
</dbReference>
<name>Q0RKC7_FRAAA</name>
<keyword evidence="6 9" id="KW-0560">Oxidoreductase</keyword>
<comment type="cofactor">
    <cofactor evidence="1">
        <name>FAD</name>
        <dbReference type="ChEBI" id="CHEBI:57692"/>
    </cofactor>
</comment>
<dbReference type="PANTHER" id="PTHR43098">
    <property type="entry name" value="L-ORNITHINE N(5)-MONOOXYGENASE-RELATED"/>
    <property type="match status" value="1"/>
</dbReference>
<evidence type="ECO:0000256" key="3">
    <source>
        <dbReference type="ARBA" id="ARBA00022630"/>
    </source>
</evidence>
<keyword evidence="7 9" id="KW-0503">Monooxygenase</keyword>
<gene>
    <name evidence="9" type="ordered locus">FRAAL3387</name>
</gene>
<dbReference type="Gene3D" id="3.50.50.60">
    <property type="entry name" value="FAD/NAD(P)-binding domain"/>
    <property type="match status" value="2"/>
</dbReference>
<comment type="similarity">
    <text evidence="2">Belongs to the FAD-binding monooxygenase family.</text>
</comment>
<dbReference type="KEGG" id="fal:FRAAL3387"/>
<dbReference type="GO" id="GO:0018667">
    <property type="term" value="F:cyclohexanone monooxygenase activity"/>
    <property type="evidence" value="ECO:0007669"/>
    <property type="project" value="UniProtKB-EC"/>
</dbReference>
<evidence type="ECO:0000256" key="2">
    <source>
        <dbReference type="ARBA" id="ARBA00010139"/>
    </source>
</evidence>
<dbReference type="AlphaFoldDB" id="Q0RKC7"/>
<accession>Q0RKC7</accession>
<evidence type="ECO:0000256" key="7">
    <source>
        <dbReference type="ARBA" id="ARBA00023033"/>
    </source>
</evidence>
<keyword evidence="5" id="KW-0521">NADP</keyword>
<evidence type="ECO:0000256" key="6">
    <source>
        <dbReference type="ARBA" id="ARBA00023002"/>
    </source>
</evidence>
<proteinExistence type="inferred from homology"/>
<keyword evidence="10" id="KW-1185">Reference proteome</keyword>
<protein>
    <submittedName>
        <fullName evidence="9">Cyclohexanone monooxygenase</fullName>
        <ecNumber evidence="9">1.14.13.22</ecNumber>
    </submittedName>
</protein>
<dbReference type="Proteomes" id="UP000000657">
    <property type="component" value="Chromosome"/>
</dbReference>
<dbReference type="EC" id="1.14.13.22" evidence="9"/>
<dbReference type="PANTHER" id="PTHR43098:SF3">
    <property type="entry name" value="L-ORNITHINE N(5)-MONOOXYGENASE-RELATED"/>
    <property type="match status" value="1"/>
</dbReference>
<dbReference type="Pfam" id="PF07992">
    <property type="entry name" value="Pyr_redox_2"/>
    <property type="match status" value="1"/>
</dbReference>
<dbReference type="InterPro" id="IPR023753">
    <property type="entry name" value="FAD/NAD-binding_dom"/>
</dbReference>
<dbReference type="SUPFAM" id="SSF51905">
    <property type="entry name" value="FAD/NAD(P)-binding domain"/>
    <property type="match status" value="2"/>
</dbReference>
<evidence type="ECO:0000256" key="1">
    <source>
        <dbReference type="ARBA" id="ARBA00001974"/>
    </source>
</evidence>
<evidence type="ECO:0000313" key="10">
    <source>
        <dbReference type="Proteomes" id="UP000000657"/>
    </source>
</evidence>
<dbReference type="eggNOG" id="COG2072">
    <property type="taxonomic scope" value="Bacteria"/>
</dbReference>
<dbReference type="HOGENOM" id="CLU_006937_8_1_11"/>
<evidence type="ECO:0000313" key="9">
    <source>
        <dbReference type="EMBL" id="CAJ62031.1"/>
    </source>
</evidence>
<keyword evidence="3" id="KW-0285">Flavoprotein</keyword>
<organism evidence="9 10">
    <name type="scientific">Frankia alni (strain DSM 45986 / CECT 9034 / ACN14a)</name>
    <dbReference type="NCBI Taxonomy" id="326424"/>
    <lineage>
        <taxon>Bacteria</taxon>
        <taxon>Bacillati</taxon>
        <taxon>Actinomycetota</taxon>
        <taxon>Actinomycetes</taxon>
        <taxon>Frankiales</taxon>
        <taxon>Frankiaceae</taxon>
        <taxon>Frankia</taxon>
    </lineage>
</organism>